<evidence type="ECO:0000313" key="5">
    <source>
        <dbReference type="EMBL" id="WAA11370.1"/>
    </source>
</evidence>
<reference evidence="5" key="1">
    <citation type="submission" date="2022-09" db="EMBL/GenBank/DDBJ databases">
        <title>Complete Genomes of Fervidibacillus albus and Fervidibacillus halotolerans isolated from tidal flat sediments.</title>
        <authorList>
            <person name="Kwon K.K."/>
            <person name="Yang S.-H."/>
            <person name="Park M.J."/>
            <person name="Oh H.-M."/>
        </authorList>
    </citation>
    <scope>NUCLEOTIDE SEQUENCE</scope>
    <source>
        <strain evidence="5">MEBiC13591</strain>
    </source>
</reference>
<keyword evidence="6" id="KW-1185">Reference proteome</keyword>
<dbReference type="GO" id="GO:0003677">
    <property type="term" value="F:DNA binding"/>
    <property type="evidence" value="ECO:0007669"/>
    <property type="project" value="UniProtKB-KW"/>
</dbReference>
<feature type="domain" description="HTH gntR-type" evidence="4">
    <location>
        <begin position="11"/>
        <end position="79"/>
    </location>
</feature>
<dbReference type="PROSITE" id="PS50949">
    <property type="entry name" value="HTH_GNTR"/>
    <property type="match status" value="1"/>
</dbReference>
<dbReference type="InterPro" id="IPR000524">
    <property type="entry name" value="Tscrpt_reg_HTH_GntR"/>
</dbReference>
<dbReference type="PANTHER" id="PTHR38445:SF12">
    <property type="entry name" value="GNTR-FAMILY TRANSCRIPTIONAL REGULATOR"/>
    <property type="match status" value="1"/>
</dbReference>
<accession>A0A9E8RW52</accession>
<dbReference type="Proteomes" id="UP001164718">
    <property type="component" value="Chromosome"/>
</dbReference>
<dbReference type="Gene3D" id="1.10.10.10">
    <property type="entry name" value="Winged helix-like DNA-binding domain superfamily/Winged helix DNA-binding domain"/>
    <property type="match status" value="1"/>
</dbReference>
<dbReference type="Pfam" id="PF00392">
    <property type="entry name" value="GntR"/>
    <property type="match status" value="1"/>
</dbReference>
<proteinExistence type="predicted"/>
<dbReference type="PANTHER" id="PTHR38445">
    <property type="entry name" value="HTH-TYPE TRANSCRIPTIONAL REPRESSOR YTRA"/>
    <property type="match status" value="1"/>
</dbReference>
<dbReference type="GO" id="GO:0003700">
    <property type="term" value="F:DNA-binding transcription factor activity"/>
    <property type="evidence" value="ECO:0007669"/>
    <property type="project" value="InterPro"/>
</dbReference>
<dbReference type="CDD" id="cd07377">
    <property type="entry name" value="WHTH_GntR"/>
    <property type="match status" value="1"/>
</dbReference>
<dbReference type="EMBL" id="CP106878">
    <property type="protein sequence ID" value="WAA11370.1"/>
    <property type="molecule type" value="Genomic_DNA"/>
</dbReference>
<sequence length="131" mass="14961">MIMTLDFQSDFPIYKQIRNQIIEGIAKGLLKPGDPLPSVRMLAQDLSVNMHTINKAYQLLKQEGFIQIHRQRGVVINPDGFPKITDDYLAILQESLRPLIGESVCRGMKEEAFLDRCRKLFQQMEKGGEGQ</sequence>
<keyword evidence="3" id="KW-0804">Transcription</keyword>
<evidence type="ECO:0000256" key="1">
    <source>
        <dbReference type="ARBA" id="ARBA00023015"/>
    </source>
</evidence>
<dbReference type="RefSeq" id="WP_275419193.1">
    <property type="nucleotide sequence ID" value="NZ_CP106878.1"/>
</dbReference>
<dbReference type="AlphaFoldDB" id="A0A9E8RW52"/>
<dbReference type="SMART" id="SM00345">
    <property type="entry name" value="HTH_GNTR"/>
    <property type="match status" value="1"/>
</dbReference>
<dbReference type="SUPFAM" id="SSF46785">
    <property type="entry name" value="Winged helix' DNA-binding domain"/>
    <property type="match status" value="1"/>
</dbReference>
<dbReference type="KEGG" id="faf:OE104_13930"/>
<keyword evidence="1" id="KW-0805">Transcription regulation</keyword>
<evidence type="ECO:0000313" key="6">
    <source>
        <dbReference type="Proteomes" id="UP001164718"/>
    </source>
</evidence>
<keyword evidence="2" id="KW-0238">DNA-binding</keyword>
<dbReference type="InterPro" id="IPR036390">
    <property type="entry name" value="WH_DNA-bd_sf"/>
</dbReference>
<evidence type="ECO:0000256" key="2">
    <source>
        <dbReference type="ARBA" id="ARBA00023125"/>
    </source>
</evidence>
<gene>
    <name evidence="5" type="ORF">OE104_13930</name>
</gene>
<evidence type="ECO:0000259" key="4">
    <source>
        <dbReference type="PROSITE" id="PS50949"/>
    </source>
</evidence>
<protein>
    <submittedName>
        <fullName evidence="5">GntR family transcriptional regulator</fullName>
    </submittedName>
</protein>
<dbReference type="InterPro" id="IPR036388">
    <property type="entry name" value="WH-like_DNA-bd_sf"/>
</dbReference>
<evidence type="ECO:0000256" key="3">
    <source>
        <dbReference type="ARBA" id="ARBA00023163"/>
    </source>
</evidence>
<organism evidence="5 6">
    <name type="scientific">Fervidibacillus albus</name>
    <dbReference type="NCBI Taxonomy" id="2980026"/>
    <lineage>
        <taxon>Bacteria</taxon>
        <taxon>Bacillati</taxon>
        <taxon>Bacillota</taxon>
        <taxon>Bacilli</taxon>
        <taxon>Bacillales</taxon>
        <taxon>Bacillaceae</taxon>
        <taxon>Fervidibacillus</taxon>
    </lineage>
</organism>
<name>A0A9E8RW52_9BACI</name>